<comment type="caution">
    <text evidence="5">The sequence shown here is derived from an EMBL/GenBank/DDBJ whole genome shotgun (WGS) entry which is preliminary data.</text>
</comment>
<evidence type="ECO:0000313" key="6">
    <source>
        <dbReference type="Proteomes" id="UP000305267"/>
    </source>
</evidence>
<keyword evidence="2" id="KW-0378">Hydrolase</keyword>
<keyword evidence="6" id="KW-1185">Reference proteome</keyword>
<dbReference type="InterPro" id="IPR017150">
    <property type="entry name" value="Pept_M20_glutamate_carboxypep"/>
</dbReference>
<evidence type="ECO:0000256" key="3">
    <source>
        <dbReference type="PIRSR" id="PIRSR037238-1"/>
    </source>
</evidence>
<dbReference type="CDD" id="cd03885">
    <property type="entry name" value="M20_CPDG2"/>
    <property type="match status" value="1"/>
</dbReference>
<name>A0A5C4LA03_9HYPH</name>
<dbReference type="Gene3D" id="3.40.630.10">
    <property type="entry name" value="Zn peptidases"/>
    <property type="match status" value="1"/>
</dbReference>
<dbReference type="Pfam" id="PF07687">
    <property type="entry name" value="M20_dimer"/>
    <property type="match status" value="1"/>
</dbReference>
<dbReference type="Gene3D" id="3.30.70.360">
    <property type="match status" value="1"/>
</dbReference>
<protein>
    <submittedName>
        <fullName evidence="5">M20 family metallopeptidase</fullName>
    </submittedName>
</protein>
<feature type="active site" evidence="3">
    <location>
        <position position="83"/>
    </location>
</feature>
<evidence type="ECO:0000313" key="5">
    <source>
        <dbReference type="EMBL" id="TNC07712.1"/>
    </source>
</evidence>
<dbReference type="Proteomes" id="UP000305267">
    <property type="component" value="Unassembled WGS sequence"/>
</dbReference>
<dbReference type="GO" id="GO:0046872">
    <property type="term" value="F:metal ion binding"/>
    <property type="evidence" value="ECO:0007669"/>
    <property type="project" value="UniProtKB-KW"/>
</dbReference>
<dbReference type="InterPro" id="IPR050072">
    <property type="entry name" value="Peptidase_M20A"/>
</dbReference>
<dbReference type="Pfam" id="PF01546">
    <property type="entry name" value="Peptidase_M20"/>
    <property type="match status" value="1"/>
</dbReference>
<reference evidence="5 6" key="1">
    <citation type="submission" date="2019-06" db="EMBL/GenBank/DDBJ databases">
        <title>Genome of Methylobacterium sp. 17Sr1-39.</title>
        <authorList>
            <person name="Seo T."/>
        </authorList>
    </citation>
    <scope>NUCLEOTIDE SEQUENCE [LARGE SCALE GENOMIC DNA]</scope>
    <source>
        <strain evidence="5 6">17Sr1-39</strain>
    </source>
</reference>
<gene>
    <name evidence="5" type="ORF">FF100_31440</name>
</gene>
<dbReference type="InterPro" id="IPR036264">
    <property type="entry name" value="Bact_exopeptidase_dim_dom"/>
</dbReference>
<dbReference type="SUPFAM" id="SSF55031">
    <property type="entry name" value="Bacterial exopeptidase dimerisation domain"/>
    <property type="match status" value="1"/>
</dbReference>
<dbReference type="GO" id="GO:0016787">
    <property type="term" value="F:hydrolase activity"/>
    <property type="evidence" value="ECO:0007669"/>
    <property type="project" value="UniProtKB-KW"/>
</dbReference>
<evidence type="ECO:0000256" key="1">
    <source>
        <dbReference type="ARBA" id="ARBA00022723"/>
    </source>
</evidence>
<dbReference type="PANTHER" id="PTHR43808">
    <property type="entry name" value="ACETYLORNITHINE DEACETYLASE"/>
    <property type="match status" value="1"/>
</dbReference>
<dbReference type="EMBL" id="VDDA01000031">
    <property type="protein sequence ID" value="TNC07712.1"/>
    <property type="molecule type" value="Genomic_DNA"/>
</dbReference>
<evidence type="ECO:0000256" key="2">
    <source>
        <dbReference type="ARBA" id="ARBA00022801"/>
    </source>
</evidence>
<feature type="domain" description="Peptidase M20 dimerisation" evidence="4">
    <location>
        <begin position="177"/>
        <end position="257"/>
    </location>
</feature>
<dbReference type="SUPFAM" id="SSF53187">
    <property type="entry name" value="Zn-dependent exopeptidases"/>
    <property type="match status" value="1"/>
</dbReference>
<proteinExistence type="predicted"/>
<dbReference type="InterPro" id="IPR002933">
    <property type="entry name" value="Peptidase_M20"/>
</dbReference>
<dbReference type="InterPro" id="IPR011650">
    <property type="entry name" value="Peptidase_M20_dimer"/>
</dbReference>
<dbReference type="AlphaFoldDB" id="A0A5C4LA03"/>
<sequence length="373" mass="39343">MSLHPDRYDAEGILSGLLRWVEIDTPTGEVPGMSRLLDRVAGDFAPLGAAMTRIPGRDGLGDHLLVRMPWGSGPGILSVAHLDTVCVPGTVRTGRDGERCYGPGIADMKGGAFLTLEAARRIAALPGQAPLPFTVLFTSDEEIGSPTSRDVIADLSRDARFALIAEPARRDEVVTVRKGRAKYRIDVTGRAAHAGSAHGEGRSAVSELARHIVALDGLTDDGTGTTINVGEIGGGTATNVVAERAFCHVDLRFSDNALGVALDRTIHGLRPIGRDMRITVTGEIEKPCLERSAATLELFEIARRLCAEAGIALSETGSGGGSDGNFTAAYGVPTLDGLGVIGNTWHSPDEHIVVPALPRRAALMEALLRELGR</sequence>
<dbReference type="OrthoDB" id="9776600at2"/>
<dbReference type="PIRSF" id="PIRSF037238">
    <property type="entry name" value="Carboxypeptidase_G2"/>
    <property type="match status" value="1"/>
</dbReference>
<organism evidence="5 6">
    <name type="scientific">Methylobacterium terricola</name>
    <dbReference type="NCBI Taxonomy" id="2583531"/>
    <lineage>
        <taxon>Bacteria</taxon>
        <taxon>Pseudomonadati</taxon>
        <taxon>Pseudomonadota</taxon>
        <taxon>Alphaproteobacteria</taxon>
        <taxon>Hyphomicrobiales</taxon>
        <taxon>Methylobacteriaceae</taxon>
        <taxon>Methylobacterium</taxon>
    </lineage>
</organism>
<keyword evidence="1" id="KW-0479">Metal-binding</keyword>
<dbReference type="PANTHER" id="PTHR43808:SF9">
    <property type="entry name" value="BLL0789 PROTEIN"/>
    <property type="match status" value="1"/>
</dbReference>
<feature type="active site" description="Proton acceptor" evidence="3">
    <location>
        <position position="141"/>
    </location>
</feature>
<accession>A0A5C4LA03</accession>
<evidence type="ECO:0000259" key="4">
    <source>
        <dbReference type="Pfam" id="PF07687"/>
    </source>
</evidence>